<comment type="catalytic activity">
    <reaction evidence="3">
        <text>a (3S)-3-hydroxyacyl-CoA = a (2E)-enoyl-CoA + H2O</text>
        <dbReference type="Rhea" id="RHEA:16105"/>
        <dbReference type="ChEBI" id="CHEBI:15377"/>
        <dbReference type="ChEBI" id="CHEBI:57318"/>
        <dbReference type="ChEBI" id="CHEBI:58856"/>
        <dbReference type="EC" id="4.2.1.17"/>
    </reaction>
</comment>
<evidence type="ECO:0000256" key="5">
    <source>
        <dbReference type="RuleBase" id="RU003707"/>
    </source>
</evidence>
<dbReference type="InterPro" id="IPR029045">
    <property type="entry name" value="ClpP/crotonase-like_dom_sf"/>
</dbReference>
<organism evidence="6 7">
    <name type="scientific">Austwickia chelonae NBRC 105200</name>
    <dbReference type="NCBI Taxonomy" id="1184607"/>
    <lineage>
        <taxon>Bacteria</taxon>
        <taxon>Bacillati</taxon>
        <taxon>Actinomycetota</taxon>
        <taxon>Actinomycetes</taxon>
        <taxon>Micrococcales</taxon>
        <taxon>Dermatophilaceae</taxon>
        <taxon>Austwickia</taxon>
    </lineage>
</organism>
<dbReference type="GO" id="GO:0006635">
    <property type="term" value="P:fatty acid beta-oxidation"/>
    <property type="evidence" value="ECO:0007669"/>
    <property type="project" value="TreeGrafter"/>
</dbReference>
<comment type="catalytic activity">
    <reaction evidence="4">
        <text>a 4-saturated-(3S)-3-hydroxyacyl-CoA = a (3E)-enoyl-CoA + H2O</text>
        <dbReference type="Rhea" id="RHEA:20724"/>
        <dbReference type="ChEBI" id="CHEBI:15377"/>
        <dbReference type="ChEBI" id="CHEBI:58521"/>
        <dbReference type="ChEBI" id="CHEBI:137480"/>
        <dbReference type="EC" id="4.2.1.17"/>
    </reaction>
</comment>
<evidence type="ECO:0000313" key="7">
    <source>
        <dbReference type="Proteomes" id="UP000008495"/>
    </source>
</evidence>
<name>K6VMZ3_9MICO</name>
<evidence type="ECO:0000256" key="2">
    <source>
        <dbReference type="ARBA" id="ARBA00023239"/>
    </source>
</evidence>
<comment type="caution">
    <text evidence="6">The sequence shown here is derived from an EMBL/GenBank/DDBJ whole genome shotgun (WGS) entry which is preliminary data.</text>
</comment>
<dbReference type="AlphaFoldDB" id="K6VMZ3"/>
<protein>
    <submittedName>
        <fullName evidence="6">Putative enoyl-CoA hydratase</fullName>
    </submittedName>
</protein>
<dbReference type="STRING" id="100225.SAMN05421595_0591"/>
<dbReference type="Gene3D" id="1.10.12.10">
    <property type="entry name" value="Lyase 2-enoyl-coa Hydratase, Chain A, domain 2"/>
    <property type="match status" value="1"/>
</dbReference>
<evidence type="ECO:0000256" key="1">
    <source>
        <dbReference type="ARBA" id="ARBA00005254"/>
    </source>
</evidence>
<proteinExistence type="inferred from homology"/>
<comment type="similarity">
    <text evidence="1 5">Belongs to the enoyl-CoA hydratase/isomerase family.</text>
</comment>
<dbReference type="NCBIfam" id="NF004796">
    <property type="entry name" value="PRK06144.1"/>
    <property type="match status" value="1"/>
</dbReference>
<dbReference type="eggNOG" id="COG1024">
    <property type="taxonomic scope" value="Bacteria"/>
</dbReference>
<keyword evidence="7" id="KW-1185">Reference proteome</keyword>
<dbReference type="PROSITE" id="PS00166">
    <property type="entry name" value="ENOYL_COA_HYDRATASE"/>
    <property type="match status" value="1"/>
</dbReference>
<dbReference type="Proteomes" id="UP000008495">
    <property type="component" value="Unassembled WGS sequence"/>
</dbReference>
<evidence type="ECO:0000313" key="6">
    <source>
        <dbReference type="EMBL" id="GAB78074.1"/>
    </source>
</evidence>
<dbReference type="Gene3D" id="3.90.226.10">
    <property type="entry name" value="2-enoyl-CoA Hydratase, Chain A, domain 1"/>
    <property type="match status" value="1"/>
</dbReference>
<dbReference type="CDD" id="cd06558">
    <property type="entry name" value="crotonase-like"/>
    <property type="match status" value="1"/>
</dbReference>
<accession>K6VMZ3</accession>
<dbReference type="EMBL" id="BAGZ01000008">
    <property type="protein sequence ID" value="GAB78074.1"/>
    <property type="molecule type" value="Genomic_DNA"/>
</dbReference>
<dbReference type="InterPro" id="IPR018376">
    <property type="entry name" value="Enoyl-CoA_hyd/isom_CS"/>
</dbReference>
<evidence type="ECO:0000256" key="3">
    <source>
        <dbReference type="ARBA" id="ARBA00023709"/>
    </source>
</evidence>
<dbReference type="InterPro" id="IPR001753">
    <property type="entry name" value="Enoyl-CoA_hydra/iso"/>
</dbReference>
<reference evidence="6 7" key="1">
    <citation type="submission" date="2012-08" db="EMBL/GenBank/DDBJ databases">
        <title>Whole genome shotgun sequence of Austwickia chelonae NBRC 105200.</title>
        <authorList>
            <person name="Yoshida I."/>
            <person name="Hosoyama A."/>
            <person name="Tsuchikane K."/>
            <person name="Katsumata H."/>
            <person name="Ando Y."/>
            <person name="Ohji S."/>
            <person name="Hamada M."/>
            <person name="Tamura T."/>
            <person name="Yamazoe A."/>
            <person name="Yamazaki S."/>
            <person name="Fujita N."/>
        </authorList>
    </citation>
    <scope>NUCLEOTIDE SEQUENCE [LARGE SCALE GENOMIC DNA]</scope>
    <source>
        <strain evidence="6 7">NBRC 105200</strain>
    </source>
</reference>
<gene>
    <name evidence="6" type="ORF">AUCHE_08_03180</name>
</gene>
<dbReference type="GO" id="GO:0004300">
    <property type="term" value="F:enoyl-CoA hydratase activity"/>
    <property type="evidence" value="ECO:0007669"/>
    <property type="project" value="UniProtKB-EC"/>
</dbReference>
<dbReference type="RefSeq" id="WP_006502828.1">
    <property type="nucleotide sequence ID" value="NZ_BAGZ01000008.1"/>
</dbReference>
<sequence>MSTHRGEDLIVTRSHGGELTEIVFNRPHRHNAFTAVMYEQLTSVFEELAADRAARVVLLRGAGALAFAAGNDIAEFADMTEGAQAVAYERRVRSMLTTLADLPQVTIAAIDGLCVGGGLAVATYCDLRVATSSSRFGYPIARTLGNALSRPLLERCVHIFGESTTRQMLLASRLCDARRAYELGVLLTVCESRTELDRELDDLVEGILHAAPITVRTTKEQLRRISASQEDPVLDETLLEAAYGSEAFREGVRAFLAKERPDFRSLP</sequence>
<dbReference type="InterPro" id="IPR014748">
    <property type="entry name" value="Enoyl-CoA_hydra_C"/>
</dbReference>
<evidence type="ECO:0000256" key="4">
    <source>
        <dbReference type="ARBA" id="ARBA00023717"/>
    </source>
</evidence>
<dbReference type="PANTHER" id="PTHR11941:SF54">
    <property type="entry name" value="ENOYL-COA HYDRATASE, MITOCHONDRIAL"/>
    <property type="match status" value="1"/>
</dbReference>
<dbReference type="SUPFAM" id="SSF52096">
    <property type="entry name" value="ClpP/crotonase"/>
    <property type="match status" value="1"/>
</dbReference>
<dbReference type="Pfam" id="PF00378">
    <property type="entry name" value="ECH_1"/>
    <property type="match status" value="1"/>
</dbReference>
<keyword evidence="2" id="KW-0456">Lyase</keyword>
<dbReference type="OrthoDB" id="4608673at2"/>
<dbReference type="PANTHER" id="PTHR11941">
    <property type="entry name" value="ENOYL-COA HYDRATASE-RELATED"/>
    <property type="match status" value="1"/>
</dbReference>